<protein>
    <submittedName>
        <fullName evidence="1">Uncharacterized protein</fullName>
    </submittedName>
</protein>
<keyword evidence="2" id="KW-1185">Reference proteome</keyword>
<name>A0A158CJN6_9BURK</name>
<proteinExistence type="predicted"/>
<reference evidence="1" key="1">
    <citation type="submission" date="2016-01" db="EMBL/GenBank/DDBJ databases">
        <authorList>
            <person name="Peeters C."/>
        </authorList>
    </citation>
    <scope>NUCLEOTIDE SEQUENCE</scope>
    <source>
        <strain evidence="1">LMG 29321</strain>
    </source>
</reference>
<evidence type="ECO:0000313" key="2">
    <source>
        <dbReference type="Proteomes" id="UP000071859"/>
    </source>
</evidence>
<dbReference type="AlphaFoldDB" id="A0A158CJN6"/>
<comment type="caution">
    <text evidence="1">The sequence shown here is derived from an EMBL/GenBank/DDBJ whole genome shotgun (WGS) entry which is preliminary data.</text>
</comment>
<dbReference type="Proteomes" id="UP000071859">
    <property type="component" value="Unassembled WGS sequence"/>
</dbReference>
<gene>
    <name evidence="1" type="ORF">AWB78_04030</name>
</gene>
<organism evidence="1 2">
    <name type="scientific">Caballeronia calidae</name>
    <dbReference type="NCBI Taxonomy" id="1777139"/>
    <lineage>
        <taxon>Bacteria</taxon>
        <taxon>Pseudomonadati</taxon>
        <taxon>Pseudomonadota</taxon>
        <taxon>Betaproteobacteria</taxon>
        <taxon>Burkholderiales</taxon>
        <taxon>Burkholderiaceae</taxon>
        <taxon>Caballeronia</taxon>
    </lineage>
</organism>
<sequence>MSYLPLRIISKPIRLIAVRGTSTRSRASTRSTRFATKFVDDADYPSGRSIAGSGVALLFCDEPQRYDGTEYE</sequence>
<accession>A0A158CJN6</accession>
<evidence type="ECO:0000313" key="1">
    <source>
        <dbReference type="EMBL" id="SAK82491.1"/>
    </source>
</evidence>
<dbReference type="EMBL" id="FCOX02000020">
    <property type="protein sequence ID" value="SAK82491.1"/>
    <property type="molecule type" value="Genomic_DNA"/>
</dbReference>